<feature type="compositionally biased region" description="Low complexity" evidence="1">
    <location>
        <begin position="63"/>
        <end position="72"/>
    </location>
</feature>
<accession>A0AAW1WK64</accession>
<reference evidence="2 3" key="1">
    <citation type="journal article" date="2023" name="G3 (Bethesda)">
        <title>A chromosome-length genome assembly and annotation of blackberry (Rubus argutus, cv. 'Hillquist').</title>
        <authorList>
            <person name="Bruna T."/>
            <person name="Aryal R."/>
            <person name="Dudchenko O."/>
            <person name="Sargent D.J."/>
            <person name="Mead D."/>
            <person name="Buti M."/>
            <person name="Cavallini A."/>
            <person name="Hytonen T."/>
            <person name="Andres J."/>
            <person name="Pham M."/>
            <person name="Weisz D."/>
            <person name="Mascagni F."/>
            <person name="Usai G."/>
            <person name="Natali L."/>
            <person name="Bassil N."/>
            <person name="Fernandez G.E."/>
            <person name="Lomsadze A."/>
            <person name="Armour M."/>
            <person name="Olukolu B."/>
            <person name="Poorten T."/>
            <person name="Britton C."/>
            <person name="Davik J."/>
            <person name="Ashrafi H."/>
            <person name="Aiden E.L."/>
            <person name="Borodovsky M."/>
            <person name="Worthington M."/>
        </authorList>
    </citation>
    <scope>NUCLEOTIDE SEQUENCE [LARGE SCALE GENOMIC DNA]</scope>
    <source>
        <strain evidence="2">PI 553951</strain>
    </source>
</reference>
<proteinExistence type="predicted"/>
<evidence type="ECO:0000313" key="2">
    <source>
        <dbReference type="EMBL" id="KAK9924370.1"/>
    </source>
</evidence>
<protein>
    <submittedName>
        <fullName evidence="2">Uncharacterized protein</fullName>
    </submittedName>
</protein>
<evidence type="ECO:0000256" key="1">
    <source>
        <dbReference type="SAM" id="MobiDB-lite"/>
    </source>
</evidence>
<organism evidence="2 3">
    <name type="scientific">Rubus argutus</name>
    <name type="common">Southern blackberry</name>
    <dbReference type="NCBI Taxonomy" id="59490"/>
    <lineage>
        <taxon>Eukaryota</taxon>
        <taxon>Viridiplantae</taxon>
        <taxon>Streptophyta</taxon>
        <taxon>Embryophyta</taxon>
        <taxon>Tracheophyta</taxon>
        <taxon>Spermatophyta</taxon>
        <taxon>Magnoliopsida</taxon>
        <taxon>eudicotyledons</taxon>
        <taxon>Gunneridae</taxon>
        <taxon>Pentapetalae</taxon>
        <taxon>rosids</taxon>
        <taxon>fabids</taxon>
        <taxon>Rosales</taxon>
        <taxon>Rosaceae</taxon>
        <taxon>Rosoideae</taxon>
        <taxon>Rosoideae incertae sedis</taxon>
        <taxon>Rubus</taxon>
    </lineage>
</organism>
<keyword evidence="3" id="KW-1185">Reference proteome</keyword>
<gene>
    <name evidence="2" type="ORF">M0R45_032740</name>
</gene>
<feature type="region of interest" description="Disordered" evidence="1">
    <location>
        <begin position="63"/>
        <end position="86"/>
    </location>
</feature>
<dbReference type="AlphaFoldDB" id="A0AAW1WK64"/>
<name>A0AAW1WK64_RUBAR</name>
<comment type="caution">
    <text evidence="2">The sequence shown here is derived from an EMBL/GenBank/DDBJ whole genome shotgun (WGS) entry which is preliminary data.</text>
</comment>
<dbReference type="EMBL" id="JBEDUW010000006">
    <property type="protein sequence ID" value="KAK9924370.1"/>
    <property type="molecule type" value="Genomic_DNA"/>
</dbReference>
<feature type="compositionally biased region" description="Basic and acidic residues" evidence="1">
    <location>
        <begin position="73"/>
        <end position="86"/>
    </location>
</feature>
<evidence type="ECO:0000313" key="3">
    <source>
        <dbReference type="Proteomes" id="UP001457282"/>
    </source>
</evidence>
<sequence length="86" mass="9476">MLSETERVTPSTRHFEPARLPYQSDVVLPIRSSTPAADSSLSMGLNLQPKQVDYCGMKTLPFTASSPTTSSSRKYDNSELDTSLHL</sequence>
<dbReference type="Proteomes" id="UP001457282">
    <property type="component" value="Unassembled WGS sequence"/>
</dbReference>